<feature type="non-terminal residue" evidence="1">
    <location>
        <position position="1"/>
    </location>
</feature>
<name>A0A821JNJ1_9BILA</name>
<comment type="caution">
    <text evidence="1">The sequence shown here is derived from an EMBL/GenBank/DDBJ whole genome shotgun (WGS) entry which is preliminary data.</text>
</comment>
<keyword evidence="2" id="KW-1185">Reference proteome</keyword>
<dbReference type="Proteomes" id="UP000663873">
    <property type="component" value="Unassembled WGS sequence"/>
</dbReference>
<dbReference type="EMBL" id="CAJOBP010036816">
    <property type="protein sequence ID" value="CAF4720912.1"/>
    <property type="molecule type" value="Genomic_DNA"/>
</dbReference>
<gene>
    <name evidence="1" type="ORF">UJA718_LOCUS37245</name>
</gene>
<accession>A0A821JNJ1</accession>
<evidence type="ECO:0000313" key="2">
    <source>
        <dbReference type="Proteomes" id="UP000663873"/>
    </source>
</evidence>
<protein>
    <submittedName>
        <fullName evidence="1">Uncharacterized protein</fullName>
    </submittedName>
</protein>
<organism evidence="1 2">
    <name type="scientific">Rotaria socialis</name>
    <dbReference type="NCBI Taxonomy" id="392032"/>
    <lineage>
        <taxon>Eukaryota</taxon>
        <taxon>Metazoa</taxon>
        <taxon>Spiralia</taxon>
        <taxon>Gnathifera</taxon>
        <taxon>Rotifera</taxon>
        <taxon>Eurotatoria</taxon>
        <taxon>Bdelloidea</taxon>
        <taxon>Philodinida</taxon>
        <taxon>Philodinidae</taxon>
        <taxon>Rotaria</taxon>
    </lineage>
</organism>
<sequence length="64" mass="6980">MNNTISFEDTQMAADHIMQCATNVLSAINMPLQQRGKALDIDLADTTAKVDKAAVDLESNWADI</sequence>
<reference evidence="1" key="1">
    <citation type="submission" date="2021-02" db="EMBL/GenBank/DDBJ databases">
        <authorList>
            <person name="Nowell W R."/>
        </authorList>
    </citation>
    <scope>NUCLEOTIDE SEQUENCE</scope>
</reference>
<feature type="non-terminal residue" evidence="1">
    <location>
        <position position="64"/>
    </location>
</feature>
<proteinExistence type="predicted"/>
<evidence type="ECO:0000313" key="1">
    <source>
        <dbReference type="EMBL" id="CAF4720912.1"/>
    </source>
</evidence>
<dbReference type="AlphaFoldDB" id="A0A821JNJ1"/>